<keyword evidence="3" id="KW-1185">Reference proteome</keyword>
<accession>A0A0C5AC63</accession>
<evidence type="ECO:0008006" key="4">
    <source>
        <dbReference type="Google" id="ProtNLM"/>
    </source>
</evidence>
<reference evidence="2 3" key="1">
    <citation type="journal article" date="2015" name="Genome Announc.">
        <title>Genome Sequences of Six Paenibacillus larvae Siphoviridae Phages.</title>
        <authorList>
            <person name="Carson S."/>
            <person name="Bruff E."/>
            <person name="DeFoor W."/>
            <person name="Dums J."/>
            <person name="Groth A."/>
            <person name="Hatfield T."/>
            <person name="Iyer A."/>
            <person name="Joshi K."/>
            <person name="McAdams S."/>
            <person name="Miles D."/>
            <person name="Miller D."/>
            <person name="Oufkir A."/>
            <person name="Raynor B."/>
            <person name="Riley S."/>
            <person name="Roland S."/>
            <person name="Rozier H."/>
            <person name="Talley S."/>
            <person name="Miller E.S."/>
        </authorList>
    </citation>
    <scope>NUCLEOTIDE SEQUENCE [LARGE SCALE GENOMIC DNA]</scope>
</reference>
<evidence type="ECO:0000313" key="3">
    <source>
        <dbReference type="Proteomes" id="UP000032134"/>
    </source>
</evidence>
<protein>
    <recommendedName>
        <fullName evidence="4">DNA-cytosine methyltransferase</fullName>
    </recommendedName>
</protein>
<feature type="region of interest" description="Disordered" evidence="1">
    <location>
        <begin position="94"/>
        <end position="119"/>
    </location>
</feature>
<organism evidence="2 3">
    <name type="scientific">Paenibacillus phage Shelly</name>
    <dbReference type="NCBI Taxonomy" id="1589754"/>
    <lineage>
        <taxon>Viruses</taxon>
        <taxon>Duplodnaviria</taxon>
        <taxon>Heunggongvirae</taxon>
        <taxon>Uroviricota</taxon>
        <taxon>Caudoviricetes</taxon>
        <taxon>Fernvirus</taxon>
        <taxon>Fernvirus shelly</taxon>
    </lineage>
</organism>
<evidence type="ECO:0000256" key="1">
    <source>
        <dbReference type="SAM" id="MobiDB-lite"/>
    </source>
</evidence>
<gene>
    <name evidence="2" type="ORF">SHELLY_56</name>
</gene>
<proteinExistence type="predicted"/>
<evidence type="ECO:0000313" key="2">
    <source>
        <dbReference type="EMBL" id="AJK27976.1"/>
    </source>
</evidence>
<feature type="compositionally biased region" description="Polar residues" evidence="1">
    <location>
        <begin position="97"/>
        <end position="107"/>
    </location>
</feature>
<name>A0A0C5AC63_9CAUD</name>
<dbReference type="EMBL" id="KP296795">
    <property type="protein sequence ID" value="AJK27976.1"/>
    <property type="molecule type" value="Genomic_DNA"/>
</dbReference>
<dbReference type="Proteomes" id="UP000032134">
    <property type="component" value="Segment"/>
</dbReference>
<sequence>MESSQGIEQLTLFPRDTLANLSVMPGSEKARKMTVTSGQKLLESYRKSGPIGSLVRMLLGTYLWGSMTCYLTWKASVTTRKQLLFRLVPSVPRTEGTESSFWGTPSASDAVGSHGGGQGKSLRTDIANWKKGLWATPTASETTAKEKIELTETGRRKCLNGSSHSLDLATMVKMWPTPAAQDAKNCTLPPSQISRDTVPGAMLRDGQKGQLNPEWVECLMGFPIGWTDINGLQD</sequence>